<dbReference type="InterPro" id="IPR036291">
    <property type="entry name" value="NAD(P)-bd_dom_sf"/>
</dbReference>
<comment type="caution">
    <text evidence="2">The sequence shown here is derived from an EMBL/GenBank/DDBJ whole genome shotgun (WGS) entry which is preliminary data.</text>
</comment>
<evidence type="ECO:0000313" key="3">
    <source>
        <dbReference type="Proteomes" id="UP001168613"/>
    </source>
</evidence>
<organism evidence="2 3">
    <name type="scientific">Alcaligenes endophyticus</name>
    <dbReference type="NCBI Taxonomy" id="1929088"/>
    <lineage>
        <taxon>Bacteria</taxon>
        <taxon>Pseudomonadati</taxon>
        <taxon>Pseudomonadota</taxon>
        <taxon>Betaproteobacteria</taxon>
        <taxon>Burkholderiales</taxon>
        <taxon>Alcaligenaceae</taxon>
        <taxon>Alcaligenes</taxon>
    </lineage>
</organism>
<dbReference type="Gene3D" id="3.40.50.720">
    <property type="entry name" value="NAD(P)-binding Rossmann-like Domain"/>
    <property type="match status" value="1"/>
</dbReference>
<gene>
    <name evidence="2" type="ORF">LMS43_08320</name>
</gene>
<keyword evidence="3" id="KW-1185">Reference proteome</keyword>
<protein>
    <submittedName>
        <fullName evidence="2">Acryloyl-CoA reductase</fullName>
        <ecNumber evidence="2">1.3.1.95</ecNumber>
    </submittedName>
</protein>
<dbReference type="PANTHER" id="PTHR43677:SF1">
    <property type="entry name" value="ACRYLYL-COA REDUCTASE ACUI-RELATED"/>
    <property type="match status" value="1"/>
</dbReference>
<dbReference type="InterPro" id="IPR011032">
    <property type="entry name" value="GroES-like_sf"/>
</dbReference>
<dbReference type="SUPFAM" id="SSF50129">
    <property type="entry name" value="GroES-like"/>
    <property type="match status" value="1"/>
</dbReference>
<accession>A0ABT8EJ38</accession>
<dbReference type="CDD" id="cd05280">
    <property type="entry name" value="MDR_yhdh_yhfp"/>
    <property type="match status" value="1"/>
</dbReference>
<sequence length="329" mass="35829">MTSFTALRLHQSRTHTQPDCRIETINLDDLSKGDVVIRVAYSSLNYKDALAYAGRGKIVSDYPRVTGIDFTGYIETSSNEMFKPGDKVIVHGFGVGVNHDGGHAQYARVPANWVMHLPHGMDLLDACSLGAAGYTAGLALHWMEQCGLTPQKGEVAVTGASGGVASLAIAMLTHRGYRVCAITSKTDMADYLNDLGAERVELTPDFTENRPLRSAQWAGAIDSVGGDMLAWLLSTAQAEGVITAFGNAGGFQLPTTVYPFILRGVKLLGINANSPMPLRQQVWQRLHSDYLPPRLQTIRRVISLTDLPRAMEAMLCRKTHGRTIIDMTL</sequence>
<reference evidence="2" key="1">
    <citation type="submission" date="2021-11" db="EMBL/GenBank/DDBJ databases">
        <title>Draft genome sequence of Alcaligenes endophyticus type strain CCUG 75668T.</title>
        <authorList>
            <person name="Salva-Serra F."/>
            <person name="Duran R.E."/>
            <person name="Seeger M."/>
            <person name="Moore E.R.B."/>
            <person name="Jaen-Luchoro D."/>
        </authorList>
    </citation>
    <scope>NUCLEOTIDE SEQUENCE</scope>
    <source>
        <strain evidence="2">CCUG 75668</strain>
    </source>
</reference>
<evidence type="ECO:0000313" key="2">
    <source>
        <dbReference type="EMBL" id="MDN4121290.1"/>
    </source>
</evidence>
<dbReference type="PANTHER" id="PTHR43677">
    <property type="entry name" value="SHORT-CHAIN DEHYDROGENASE/REDUCTASE"/>
    <property type="match status" value="1"/>
</dbReference>
<dbReference type="InterPro" id="IPR020843">
    <property type="entry name" value="ER"/>
</dbReference>
<dbReference type="Proteomes" id="UP001168613">
    <property type="component" value="Unassembled WGS sequence"/>
</dbReference>
<proteinExistence type="predicted"/>
<name>A0ABT8EJ38_9BURK</name>
<dbReference type="NCBIfam" id="TIGR02823">
    <property type="entry name" value="oxido_YhdH"/>
    <property type="match status" value="1"/>
</dbReference>
<dbReference type="GO" id="GO:0043958">
    <property type="term" value="F:acryloyl-CoA reductase (NADH) activity"/>
    <property type="evidence" value="ECO:0007669"/>
    <property type="project" value="UniProtKB-EC"/>
</dbReference>
<dbReference type="Gene3D" id="3.90.180.10">
    <property type="entry name" value="Medium-chain alcohol dehydrogenases, catalytic domain"/>
    <property type="match status" value="1"/>
</dbReference>
<dbReference type="Pfam" id="PF08240">
    <property type="entry name" value="ADH_N"/>
    <property type="match status" value="1"/>
</dbReference>
<dbReference type="InterPro" id="IPR013154">
    <property type="entry name" value="ADH-like_N"/>
</dbReference>
<dbReference type="SMART" id="SM00829">
    <property type="entry name" value="PKS_ER"/>
    <property type="match status" value="1"/>
</dbReference>
<dbReference type="InterPro" id="IPR051397">
    <property type="entry name" value="Zn-ADH-like_protein"/>
</dbReference>
<evidence type="ECO:0000259" key="1">
    <source>
        <dbReference type="SMART" id="SM00829"/>
    </source>
</evidence>
<feature type="domain" description="Enoyl reductase (ER)" evidence="1">
    <location>
        <begin position="20"/>
        <end position="325"/>
    </location>
</feature>
<keyword evidence="2" id="KW-0560">Oxidoreductase</keyword>
<dbReference type="RefSeq" id="WP_266123974.1">
    <property type="nucleotide sequence ID" value="NZ_JAJHNU010000002.1"/>
</dbReference>
<dbReference type="EMBL" id="JAJHNU010000002">
    <property type="protein sequence ID" value="MDN4121290.1"/>
    <property type="molecule type" value="Genomic_DNA"/>
</dbReference>
<dbReference type="SUPFAM" id="SSF51735">
    <property type="entry name" value="NAD(P)-binding Rossmann-fold domains"/>
    <property type="match status" value="1"/>
</dbReference>
<dbReference type="InterPro" id="IPR014188">
    <property type="entry name" value="Acrylyl-CoA_reductase_AcuI"/>
</dbReference>
<dbReference type="EC" id="1.3.1.95" evidence="2"/>